<dbReference type="RefSeq" id="XP_066697063.1">
    <property type="nucleotide sequence ID" value="XM_066847572.1"/>
</dbReference>
<gene>
    <name evidence="2" type="ORF">PG986_011350</name>
</gene>
<name>A0ABR1Q4U1_9PEZI</name>
<reference evidence="2 3" key="1">
    <citation type="submission" date="2023-01" db="EMBL/GenBank/DDBJ databases">
        <title>Analysis of 21 Apiospora genomes using comparative genomics revels a genus with tremendous synthesis potential of carbohydrate active enzymes and secondary metabolites.</title>
        <authorList>
            <person name="Sorensen T."/>
        </authorList>
    </citation>
    <scope>NUCLEOTIDE SEQUENCE [LARGE SCALE GENOMIC DNA]</scope>
    <source>
        <strain evidence="2 3">CBS 24483</strain>
    </source>
</reference>
<dbReference type="GeneID" id="92080634"/>
<feature type="compositionally biased region" description="Basic and acidic residues" evidence="1">
    <location>
        <begin position="31"/>
        <end position="49"/>
    </location>
</feature>
<evidence type="ECO:0000313" key="2">
    <source>
        <dbReference type="EMBL" id="KAK7947029.1"/>
    </source>
</evidence>
<evidence type="ECO:0000256" key="1">
    <source>
        <dbReference type="SAM" id="MobiDB-lite"/>
    </source>
</evidence>
<feature type="region of interest" description="Disordered" evidence="1">
    <location>
        <begin position="1"/>
        <end position="81"/>
    </location>
</feature>
<comment type="caution">
    <text evidence="2">The sequence shown here is derived from an EMBL/GenBank/DDBJ whole genome shotgun (WGS) entry which is preliminary data.</text>
</comment>
<organism evidence="2 3">
    <name type="scientific">Apiospora aurea</name>
    <dbReference type="NCBI Taxonomy" id="335848"/>
    <lineage>
        <taxon>Eukaryota</taxon>
        <taxon>Fungi</taxon>
        <taxon>Dikarya</taxon>
        <taxon>Ascomycota</taxon>
        <taxon>Pezizomycotina</taxon>
        <taxon>Sordariomycetes</taxon>
        <taxon>Xylariomycetidae</taxon>
        <taxon>Amphisphaeriales</taxon>
        <taxon>Apiosporaceae</taxon>
        <taxon>Apiospora</taxon>
    </lineage>
</organism>
<protein>
    <submittedName>
        <fullName evidence="2">Uncharacterized protein</fullName>
    </submittedName>
</protein>
<evidence type="ECO:0000313" key="3">
    <source>
        <dbReference type="Proteomes" id="UP001391051"/>
    </source>
</evidence>
<dbReference type="Proteomes" id="UP001391051">
    <property type="component" value="Unassembled WGS sequence"/>
</dbReference>
<proteinExistence type="predicted"/>
<feature type="compositionally biased region" description="Basic and acidic residues" evidence="1">
    <location>
        <begin position="11"/>
        <end position="24"/>
    </location>
</feature>
<sequence length="204" mass="23230">MSSDESMVYIRHHEEKSDCDKSDFGSEVEENSAREKEVLPTVAEFREAESDPDQVDTESWLFEKQSQKDTESETDGEQEPCPCMIHTPEFEGKLLSAVAGLIDSQFRAEIPQVVDKAVQEATEELHKIAQDAAREEIGKYIMEIHPDDSGDEELALAQVIENRLKGLDEETLERVYMQRSLVVILKRLVEKAESDLMLLEWGKV</sequence>
<dbReference type="EMBL" id="JAQQWE010000007">
    <property type="protein sequence ID" value="KAK7947029.1"/>
    <property type="molecule type" value="Genomic_DNA"/>
</dbReference>
<keyword evidence="3" id="KW-1185">Reference proteome</keyword>
<accession>A0ABR1Q4U1</accession>